<keyword evidence="1" id="KW-0732">Signal</keyword>
<keyword evidence="3" id="KW-1185">Reference proteome</keyword>
<evidence type="ECO:0000313" key="2">
    <source>
        <dbReference type="EMBL" id="QQM38241.1"/>
    </source>
</evidence>
<dbReference type="RefSeq" id="WP_200393410.1">
    <property type="nucleotide sequence ID" value="NZ_CP066831.1"/>
</dbReference>
<reference evidence="2 3" key="1">
    <citation type="submission" date="2020-12" db="EMBL/GenBank/DDBJ databases">
        <title>A novel species.</title>
        <authorList>
            <person name="Li K."/>
        </authorList>
    </citation>
    <scope>NUCLEOTIDE SEQUENCE [LARGE SCALE GENOMIC DNA]</scope>
    <source>
        <strain evidence="2 3">ZYC-3</strain>
    </source>
</reference>
<dbReference type="EMBL" id="CP066831">
    <property type="protein sequence ID" value="QQM38241.1"/>
    <property type="molecule type" value="Genomic_DNA"/>
</dbReference>
<evidence type="ECO:0000313" key="3">
    <source>
        <dbReference type="Proteomes" id="UP000595636"/>
    </source>
</evidence>
<protein>
    <recommendedName>
        <fullName evidence="4">Secreted protein</fullName>
    </recommendedName>
</protein>
<accession>A0A7T7KTT3</accession>
<sequence length="72" mass="7614">MKKAMPLKGATALAVALATAGLLSVGATASAAAADEQAAAQFTCGFHWKDLYGWYGHCDAPPRHHHPRRGRQ</sequence>
<dbReference type="AlphaFoldDB" id="A0A7T7KTT3"/>
<feature type="signal peptide" evidence="1">
    <location>
        <begin position="1"/>
        <end position="33"/>
    </location>
</feature>
<proteinExistence type="predicted"/>
<evidence type="ECO:0000256" key="1">
    <source>
        <dbReference type="SAM" id="SignalP"/>
    </source>
</evidence>
<organism evidence="2 3">
    <name type="scientific">Streptomyces liliifuscus</name>
    <dbReference type="NCBI Taxonomy" id="2797636"/>
    <lineage>
        <taxon>Bacteria</taxon>
        <taxon>Bacillati</taxon>
        <taxon>Actinomycetota</taxon>
        <taxon>Actinomycetes</taxon>
        <taxon>Kitasatosporales</taxon>
        <taxon>Streptomycetaceae</taxon>
        <taxon>Streptomyces</taxon>
    </lineage>
</organism>
<feature type="chain" id="PRO_5038940561" description="Secreted protein" evidence="1">
    <location>
        <begin position="34"/>
        <end position="72"/>
    </location>
</feature>
<evidence type="ECO:0008006" key="4">
    <source>
        <dbReference type="Google" id="ProtNLM"/>
    </source>
</evidence>
<name>A0A7T7KTT3_9ACTN</name>
<dbReference type="KEGG" id="slf:JEQ17_01230"/>
<dbReference type="Proteomes" id="UP000595636">
    <property type="component" value="Chromosome"/>
</dbReference>
<gene>
    <name evidence="2" type="ORF">JEQ17_01230</name>
</gene>